<evidence type="ECO:0000313" key="3">
    <source>
        <dbReference type="Proteomes" id="UP000218209"/>
    </source>
</evidence>
<dbReference type="OrthoDB" id="201153at2759"/>
<dbReference type="Proteomes" id="UP000218209">
    <property type="component" value="Unassembled WGS sequence"/>
</dbReference>
<sequence length="298" mass="31534">MAPATLFLDKILGHAREELRRECDYLGEAARTAHFRRLLAAEPSLRDEVYVPAVVWPLTTGRVLATEYVAGVPVDALASAADRQRAGELILRLTLIELFQWRFMQTDPNFANFLYDVGGASSGASGDGNGHGDGGAVADATGASADGVLNLIDFGAARSFDRPFVADYLRLIQACAAREADAILHWSVALGFLTGDESRTMRDAHVGASLVVGEPFAGAPGTPYAFAGNDLAARTAGYGRVMLGERLCPPPVEAYSLHRRLSGAFLIAGRLGVTLDAAGLLAETVGAFEWGGRPTGWG</sequence>
<dbReference type="InterPro" id="IPR051409">
    <property type="entry name" value="Atypical_kinase_ADCK"/>
</dbReference>
<dbReference type="AlphaFoldDB" id="A0A1X6P1L7"/>
<dbReference type="EMBL" id="KV918933">
    <property type="protein sequence ID" value="OSX74717.1"/>
    <property type="molecule type" value="Genomic_DNA"/>
</dbReference>
<protein>
    <recommendedName>
        <fullName evidence="1">ABC1 atypical kinase-like domain-containing protein</fullName>
    </recommendedName>
</protein>
<reference evidence="2 3" key="1">
    <citation type="submission" date="2017-03" db="EMBL/GenBank/DDBJ databases">
        <title>WGS assembly of Porphyra umbilicalis.</title>
        <authorList>
            <person name="Brawley S.H."/>
            <person name="Blouin N.A."/>
            <person name="Ficko-Blean E."/>
            <person name="Wheeler G.L."/>
            <person name="Lohr M."/>
            <person name="Goodson H.V."/>
            <person name="Jenkins J.W."/>
            <person name="Blaby-Haas C.E."/>
            <person name="Helliwell K.E."/>
            <person name="Chan C."/>
            <person name="Marriage T."/>
            <person name="Bhattacharya D."/>
            <person name="Klein A.S."/>
            <person name="Badis Y."/>
            <person name="Brodie J."/>
            <person name="Cao Y."/>
            <person name="Collen J."/>
            <person name="Dittami S.M."/>
            <person name="Gachon C.M."/>
            <person name="Green B.R."/>
            <person name="Karpowicz S."/>
            <person name="Kim J.W."/>
            <person name="Kudahl U."/>
            <person name="Lin S."/>
            <person name="Michel G."/>
            <person name="Mittag M."/>
            <person name="Olson B.J."/>
            <person name="Pangilinan J."/>
            <person name="Peng Y."/>
            <person name="Qiu H."/>
            <person name="Shu S."/>
            <person name="Singer J.T."/>
            <person name="Smith A.G."/>
            <person name="Sprecher B.N."/>
            <person name="Wagner V."/>
            <person name="Wang W."/>
            <person name="Wang Z.-Y."/>
            <person name="Yan J."/>
            <person name="Yarish C."/>
            <person name="Zoeuner-Riek S."/>
            <person name="Zhuang Y."/>
            <person name="Zou Y."/>
            <person name="Lindquist E.A."/>
            <person name="Grimwood J."/>
            <person name="Barry K."/>
            <person name="Rokhsar D.S."/>
            <person name="Schmutz J."/>
            <person name="Stiller J.W."/>
            <person name="Grossman A.R."/>
            <person name="Prochnik S.E."/>
        </authorList>
    </citation>
    <scope>NUCLEOTIDE SEQUENCE [LARGE SCALE GENOMIC DNA]</scope>
    <source>
        <strain evidence="2">4086291</strain>
    </source>
</reference>
<proteinExistence type="predicted"/>
<feature type="domain" description="ABC1 atypical kinase-like" evidence="1">
    <location>
        <begin position="6"/>
        <end position="184"/>
    </location>
</feature>
<dbReference type="PANTHER" id="PTHR43851">
    <property type="match status" value="1"/>
</dbReference>
<organism evidence="2 3">
    <name type="scientific">Porphyra umbilicalis</name>
    <name type="common">Purple laver</name>
    <name type="synonym">Red alga</name>
    <dbReference type="NCBI Taxonomy" id="2786"/>
    <lineage>
        <taxon>Eukaryota</taxon>
        <taxon>Rhodophyta</taxon>
        <taxon>Bangiophyceae</taxon>
        <taxon>Bangiales</taxon>
        <taxon>Bangiaceae</taxon>
        <taxon>Porphyra</taxon>
    </lineage>
</organism>
<dbReference type="Pfam" id="PF03109">
    <property type="entry name" value="ABC1"/>
    <property type="match status" value="1"/>
</dbReference>
<keyword evidence="3" id="KW-1185">Reference proteome</keyword>
<dbReference type="InterPro" id="IPR004147">
    <property type="entry name" value="ABC1_dom"/>
</dbReference>
<evidence type="ECO:0000313" key="2">
    <source>
        <dbReference type="EMBL" id="OSX74717.1"/>
    </source>
</evidence>
<gene>
    <name evidence="2" type="ORF">BU14_0271s0012</name>
</gene>
<dbReference type="PANTHER" id="PTHR43851:SF3">
    <property type="entry name" value="COENZYME Q8"/>
    <property type="match status" value="1"/>
</dbReference>
<name>A0A1X6P1L7_PORUM</name>
<evidence type="ECO:0000259" key="1">
    <source>
        <dbReference type="Pfam" id="PF03109"/>
    </source>
</evidence>
<accession>A0A1X6P1L7</accession>
<dbReference type="GO" id="GO:0006744">
    <property type="term" value="P:ubiquinone biosynthetic process"/>
    <property type="evidence" value="ECO:0007669"/>
    <property type="project" value="TreeGrafter"/>
</dbReference>